<accession>A0A8D0B0H1</accession>
<evidence type="ECO:0000256" key="18">
    <source>
        <dbReference type="ARBA" id="ARBA00053703"/>
    </source>
</evidence>
<dbReference type="GO" id="GO:0050773">
    <property type="term" value="P:regulation of dendrite development"/>
    <property type="evidence" value="ECO:0007669"/>
    <property type="project" value="TreeGrafter"/>
</dbReference>
<gene>
    <name evidence="23" type="primary">LOC116058702</name>
</gene>
<keyword evidence="24" id="KW-1185">Reference proteome</keyword>
<evidence type="ECO:0000256" key="9">
    <source>
        <dbReference type="ARBA" id="ARBA00022679"/>
    </source>
</evidence>
<dbReference type="GO" id="GO:0005634">
    <property type="term" value="C:nucleus"/>
    <property type="evidence" value="ECO:0007669"/>
    <property type="project" value="UniProtKB-SubCell"/>
</dbReference>
<proteinExistence type="inferred from homology"/>
<comment type="catalytic activity">
    <reaction evidence="17">
        <text>L-seryl-[protein] + ATP = O-phospho-L-seryl-[protein] + ADP + H(+)</text>
        <dbReference type="Rhea" id="RHEA:17989"/>
        <dbReference type="Rhea" id="RHEA-COMP:9863"/>
        <dbReference type="Rhea" id="RHEA-COMP:11604"/>
        <dbReference type="ChEBI" id="CHEBI:15378"/>
        <dbReference type="ChEBI" id="CHEBI:29999"/>
        <dbReference type="ChEBI" id="CHEBI:30616"/>
        <dbReference type="ChEBI" id="CHEBI:83421"/>
        <dbReference type="ChEBI" id="CHEBI:456216"/>
        <dbReference type="EC" id="2.7.11.22"/>
    </reaction>
</comment>
<evidence type="ECO:0000256" key="13">
    <source>
        <dbReference type="ARBA" id="ARBA00023212"/>
    </source>
</evidence>
<comment type="function">
    <text evidence="18">Mediates phosphorylation of MECP2. May regulate ciliogenesis.</text>
</comment>
<dbReference type="Ensembl" id="ENSSLUT00000060266.1">
    <property type="protein sequence ID" value="ENSSLUP00000058582.1"/>
    <property type="gene ID" value="ENSSLUG00000025137.1"/>
</dbReference>
<reference evidence="23" key="1">
    <citation type="submission" date="2025-08" db="UniProtKB">
        <authorList>
            <consortium name="Ensembl"/>
        </authorList>
    </citation>
    <scope>IDENTIFICATION</scope>
</reference>
<dbReference type="InterPro" id="IPR011009">
    <property type="entry name" value="Kinase-like_dom_sf"/>
</dbReference>
<dbReference type="Gene3D" id="3.30.200.20">
    <property type="entry name" value="Phosphorylase Kinase, domain 1"/>
    <property type="match status" value="1"/>
</dbReference>
<dbReference type="GO" id="GO:0032839">
    <property type="term" value="C:dendrite cytoplasm"/>
    <property type="evidence" value="ECO:0007669"/>
    <property type="project" value="TreeGrafter"/>
</dbReference>
<evidence type="ECO:0000259" key="22">
    <source>
        <dbReference type="PROSITE" id="PS50011"/>
    </source>
</evidence>
<evidence type="ECO:0000256" key="3">
    <source>
        <dbReference type="ARBA" id="ARBA00004300"/>
    </source>
</evidence>
<comment type="similarity">
    <text evidence="4">Belongs to the protein kinase superfamily. CMGC Ser/Thr protein kinase family. CDC2/CDKX subfamily.</text>
</comment>
<keyword evidence="10" id="KW-0547">Nucleotide-binding</keyword>
<keyword evidence="7" id="KW-0723">Serine/threonine-protein kinase</keyword>
<evidence type="ECO:0000256" key="11">
    <source>
        <dbReference type="ARBA" id="ARBA00022777"/>
    </source>
</evidence>
<dbReference type="PROSITE" id="PS00108">
    <property type="entry name" value="PROTEIN_KINASE_ST"/>
    <property type="match status" value="1"/>
</dbReference>
<evidence type="ECO:0000256" key="21">
    <source>
        <dbReference type="SAM" id="MobiDB-lite"/>
    </source>
</evidence>
<sequence>MKIPDTGDVMNKFEVLGIVGEGKSSHSDATGKCKSKDTNEIVAIKKFKDSEENEEVKETTLRELKMLRTLKQENIVELKEAFRRRGKLYLVFEYVEKNMLELLEELPNGVPTDKARSYIYQLIRAIHWCHKHDIVHRDIKPENLLISSDDVLKLCDFGFARNLSEGTDANYTEYVATRWYRSPELLLGAPYGKAVDMWSVGCILGELSDGQPLFPGESEIDQLFTIQKVLGPLPPEQMKLFYNNPRFHGLRFPAVNHPQTLERRYLGIIGGALLDLLKNLLLLNPTERFLTEQSLNHHAFQTLRLVERPGPPTPTPVRSSKRKPHHGDNTTPSRSAVSTMASLRSHRSSSRECSSLPRHEDPHPSNDSFLNGNMPAAINLSPTLHPKNYQPQIFNHSTSCTVDLASSNLPHLLSPGEVKSKGDFDMNLGSKVSDGPGAKYLKSNFRSQQNRHSFVEGKTNTLQSGEKHSRHSYMESHSSTPSSSKFAYLNLSKSYGTLSDAKSVGNLNDVHLYADEPTSRYFPTSCLDLTAPSSPAARRADRLGPGTAGRGSMRAERESNTLDSSCRRSSTRHKASEEAKSPDALDPGESGVERSHAHSLSAPHDPLPYGQGYTSPFSSQQRPHRHSMYVRRDHQRTHGAEEGLVVGQGMPTRASSLQLLSPQLHEQAPTEVTHGRPPIRDSTRDNTASFHTQRQKSEVGLYHDQQTEDGGSSKENRNIYSESMPRRVGSFYRVPSPRPDNSFHDSRGQSRGSGLSGDGSNLTNHSKRQPAFDPWTGPDTVVLNPSEPSKEKEKQGFFRAIKKKKKKSQMVTCVSSTSADSQPLKSLRKLLHLSSSSSNQTAQSDMRYQQLPNPASAQGGFTESRGHSGVSTPQLKSRQTAYPLPGQLESGWHTSALGRPDGNPYPEQMSIKGGQNGHGFGRPSRSRMPNLNDLKETAL</sequence>
<evidence type="ECO:0000256" key="7">
    <source>
        <dbReference type="ARBA" id="ARBA00022527"/>
    </source>
</evidence>
<feature type="region of interest" description="Disordered" evidence="21">
    <location>
        <begin position="665"/>
        <end position="795"/>
    </location>
</feature>
<dbReference type="GeneTree" id="ENSGT00940000157355"/>
<dbReference type="GO" id="GO:0004693">
    <property type="term" value="F:cyclin-dependent protein serine/threonine kinase activity"/>
    <property type="evidence" value="ECO:0007669"/>
    <property type="project" value="UniProtKB-EC"/>
</dbReference>
<evidence type="ECO:0000256" key="4">
    <source>
        <dbReference type="ARBA" id="ARBA00006485"/>
    </source>
</evidence>
<dbReference type="PANTHER" id="PTHR24056:SF111">
    <property type="entry name" value="CYCLIN-DEPENDENT KINASE-LIKE 5"/>
    <property type="match status" value="1"/>
</dbReference>
<evidence type="ECO:0000256" key="6">
    <source>
        <dbReference type="ARBA" id="ARBA00022490"/>
    </source>
</evidence>
<dbReference type="EC" id="2.7.11.22" evidence="5"/>
<evidence type="ECO:0000256" key="16">
    <source>
        <dbReference type="ARBA" id="ARBA00047811"/>
    </source>
</evidence>
<keyword evidence="15" id="KW-0966">Cell projection</keyword>
<comment type="catalytic activity">
    <reaction evidence="16">
        <text>L-threonyl-[protein] + ATP = O-phospho-L-threonyl-[protein] + ADP + H(+)</text>
        <dbReference type="Rhea" id="RHEA:46608"/>
        <dbReference type="Rhea" id="RHEA-COMP:11060"/>
        <dbReference type="Rhea" id="RHEA-COMP:11605"/>
        <dbReference type="ChEBI" id="CHEBI:15378"/>
        <dbReference type="ChEBI" id="CHEBI:30013"/>
        <dbReference type="ChEBI" id="CHEBI:30616"/>
        <dbReference type="ChEBI" id="CHEBI:61977"/>
        <dbReference type="ChEBI" id="CHEBI:456216"/>
        <dbReference type="EC" id="2.7.11.22"/>
    </reaction>
</comment>
<dbReference type="SMART" id="SM00220">
    <property type="entry name" value="S_TKc"/>
    <property type="match status" value="1"/>
</dbReference>
<keyword evidence="14" id="KW-0539">Nucleus</keyword>
<dbReference type="GO" id="GO:0005813">
    <property type="term" value="C:centrosome"/>
    <property type="evidence" value="ECO:0007669"/>
    <property type="project" value="UniProtKB-SubCell"/>
</dbReference>
<dbReference type="InterPro" id="IPR050108">
    <property type="entry name" value="CDK"/>
</dbReference>
<feature type="region of interest" description="Disordered" evidence="21">
    <location>
        <begin position="458"/>
        <end position="483"/>
    </location>
</feature>
<dbReference type="Gene3D" id="1.10.510.10">
    <property type="entry name" value="Transferase(Phosphotransferase) domain 1"/>
    <property type="match status" value="1"/>
</dbReference>
<feature type="compositionally biased region" description="Basic and acidic residues" evidence="21">
    <location>
        <begin position="574"/>
        <end position="583"/>
    </location>
</feature>
<keyword evidence="13" id="KW-0206">Cytoskeleton</keyword>
<evidence type="ECO:0000256" key="1">
    <source>
        <dbReference type="ARBA" id="ARBA00004120"/>
    </source>
</evidence>
<comment type="subcellular location">
    <subcellularLocation>
        <location evidence="1">Cytoplasm</location>
        <location evidence="1">Cytoskeleton</location>
        <location evidence="1">Cilium basal body</location>
    </subcellularLocation>
    <subcellularLocation>
        <location evidence="3">Cytoplasm</location>
        <location evidence="3">Cytoskeleton</location>
        <location evidence="3">Microtubule organizing center</location>
        <location evidence="3">Centrosome</location>
    </subcellularLocation>
    <subcellularLocation>
        <location evidence="2">Nucleus</location>
    </subcellularLocation>
</comment>
<keyword evidence="12" id="KW-0067">ATP-binding</keyword>
<feature type="domain" description="Protein kinase" evidence="22">
    <location>
        <begin position="13"/>
        <end position="300"/>
    </location>
</feature>
<evidence type="ECO:0000256" key="12">
    <source>
        <dbReference type="ARBA" id="ARBA00022840"/>
    </source>
</evidence>
<dbReference type="GO" id="GO:0045773">
    <property type="term" value="P:positive regulation of axon extension"/>
    <property type="evidence" value="ECO:0007669"/>
    <property type="project" value="TreeGrafter"/>
</dbReference>
<name>A0A8D0B0H1_SANLU</name>
<dbReference type="InterPro" id="IPR000719">
    <property type="entry name" value="Prot_kinase_dom"/>
</dbReference>
<feature type="compositionally biased region" description="Polar residues" evidence="21">
    <location>
        <begin position="851"/>
        <end position="861"/>
    </location>
</feature>
<evidence type="ECO:0000313" key="24">
    <source>
        <dbReference type="Proteomes" id="UP000694568"/>
    </source>
</evidence>
<dbReference type="Pfam" id="PF00069">
    <property type="entry name" value="Pkinase"/>
    <property type="match status" value="1"/>
</dbReference>
<feature type="compositionally biased region" description="Polar residues" evidence="21">
    <location>
        <begin position="869"/>
        <end position="880"/>
    </location>
</feature>
<dbReference type="FunFam" id="1.10.510.10:FF:000127">
    <property type="entry name" value="Putative cyclin-dependent kinase-like 5"/>
    <property type="match status" value="1"/>
</dbReference>
<feature type="region of interest" description="Disordered" evidence="21">
    <location>
        <begin position="531"/>
        <end position="629"/>
    </location>
</feature>
<organism evidence="23 24">
    <name type="scientific">Sander lucioperca</name>
    <name type="common">Pike-perch</name>
    <name type="synonym">Perca lucioperca</name>
    <dbReference type="NCBI Taxonomy" id="283035"/>
    <lineage>
        <taxon>Eukaryota</taxon>
        <taxon>Metazoa</taxon>
        <taxon>Chordata</taxon>
        <taxon>Craniata</taxon>
        <taxon>Vertebrata</taxon>
        <taxon>Euteleostomi</taxon>
        <taxon>Actinopterygii</taxon>
        <taxon>Neopterygii</taxon>
        <taxon>Teleostei</taxon>
        <taxon>Neoteleostei</taxon>
        <taxon>Acanthomorphata</taxon>
        <taxon>Eupercaria</taxon>
        <taxon>Perciformes</taxon>
        <taxon>Percoidei</taxon>
        <taxon>Percidae</taxon>
        <taxon>Luciopercinae</taxon>
        <taxon>Sander</taxon>
    </lineage>
</organism>
<evidence type="ECO:0000256" key="17">
    <source>
        <dbReference type="ARBA" id="ARBA00048367"/>
    </source>
</evidence>
<keyword evidence="8" id="KW-0597">Phosphoprotein</keyword>
<keyword evidence="6" id="KW-0963">Cytoplasm</keyword>
<reference evidence="23" key="2">
    <citation type="submission" date="2025-09" db="UniProtKB">
        <authorList>
            <consortium name="Ensembl"/>
        </authorList>
    </citation>
    <scope>IDENTIFICATION</scope>
</reference>
<evidence type="ECO:0000256" key="14">
    <source>
        <dbReference type="ARBA" id="ARBA00023242"/>
    </source>
</evidence>
<evidence type="ECO:0000256" key="8">
    <source>
        <dbReference type="ARBA" id="ARBA00022553"/>
    </source>
</evidence>
<evidence type="ECO:0000256" key="10">
    <source>
        <dbReference type="ARBA" id="ARBA00022741"/>
    </source>
</evidence>
<feature type="region of interest" description="Disordered" evidence="21">
    <location>
        <begin position="302"/>
        <end position="374"/>
    </location>
</feature>
<evidence type="ECO:0000256" key="15">
    <source>
        <dbReference type="ARBA" id="ARBA00023273"/>
    </source>
</evidence>
<dbReference type="Proteomes" id="UP000694568">
    <property type="component" value="Unplaced"/>
</dbReference>
<evidence type="ECO:0000256" key="20">
    <source>
        <dbReference type="ARBA" id="ARBA00068080"/>
    </source>
</evidence>
<dbReference type="GO" id="GO:0005524">
    <property type="term" value="F:ATP binding"/>
    <property type="evidence" value="ECO:0007669"/>
    <property type="project" value="UniProtKB-KW"/>
</dbReference>
<protein>
    <recommendedName>
        <fullName evidence="20">Cyclin-dependent kinase-like 5</fullName>
        <ecNumber evidence="5">2.7.11.22</ecNumber>
    </recommendedName>
</protein>
<feature type="compositionally biased region" description="Polar residues" evidence="21">
    <location>
        <begin position="612"/>
        <end position="621"/>
    </location>
</feature>
<evidence type="ECO:0000256" key="5">
    <source>
        <dbReference type="ARBA" id="ARBA00012425"/>
    </source>
</evidence>
<evidence type="ECO:0000256" key="19">
    <source>
        <dbReference type="ARBA" id="ARBA00066155"/>
    </source>
</evidence>
<keyword evidence="9" id="KW-0808">Transferase</keyword>
<dbReference type="PANTHER" id="PTHR24056">
    <property type="entry name" value="CELL DIVISION PROTEIN KINASE"/>
    <property type="match status" value="1"/>
</dbReference>
<dbReference type="SUPFAM" id="SSF56112">
    <property type="entry name" value="Protein kinase-like (PK-like)"/>
    <property type="match status" value="1"/>
</dbReference>
<feature type="region of interest" description="Disordered" evidence="21">
    <location>
        <begin position="851"/>
        <end position="939"/>
    </location>
</feature>
<dbReference type="FunFam" id="3.30.200.20:FF:001093">
    <property type="entry name" value="Cyclin-dependent kinase-like 5"/>
    <property type="match status" value="1"/>
</dbReference>
<evidence type="ECO:0000256" key="2">
    <source>
        <dbReference type="ARBA" id="ARBA00004123"/>
    </source>
</evidence>
<comment type="subunit">
    <text evidence="19">Interacts with MECP2.</text>
</comment>
<dbReference type="AlphaFoldDB" id="A0A8D0B0H1"/>
<dbReference type="PROSITE" id="PS50011">
    <property type="entry name" value="PROTEIN_KINASE_DOM"/>
    <property type="match status" value="1"/>
</dbReference>
<keyword evidence="11" id="KW-0418">Kinase</keyword>
<dbReference type="InterPro" id="IPR008271">
    <property type="entry name" value="Ser/Thr_kinase_AS"/>
</dbReference>
<evidence type="ECO:0000313" key="23">
    <source>
        <dbReference type="Ensembl" id="ENSSLUP00000058582.1"/>
    </source>
</evidence>